<keyword evidence="3" id="KW-1185">Reference proteome</keyword>
<dbReference type="OrthoDB" id="5125307at2"/>
<name>A0A4R7FKH8_9MICO</name>
<feature type="transmembrane region" description="Helical" evidence="1">
    <location>
        <begin position="16"/>
        <end position="37"/>
    </location>
</feature>
<gene>
    <name evidence="2" type="ORF">CLV52_1820</name>
</gene>
<evidence type="ECO:0000313" key="2">
    <source>
        <dbReference type="EMBL" id="TDS76881.1"/>
    </source>
</evidence>
<dbReference type="Proteomes" id="UP000295344">
    <property type="component" value="Unassembled WGS sequence"/>
</dbReference>
<proteinExistence type="predicted"/>
<keyword evidence="1" id="KW-0812">Transmembrane</keyword>
<sequence>MTRRVHWQDLNPRRRAAIVVGAAAELALTATAAVRLVRTPAERLRGSRAAWIGLLVVQPIGPVLVLALARRR</sequence>
<accession>A0A4R7FKH8</accession>
<dbReference type="AlphaFoldDB" id="A0A4R7FKH8"/>
<organism evidence="2 3">
    <name type="scientific">Amnibacterium kyonggiense</name>
    <dbReference type="NCBI Taxonomy" id="595671"/>
    <lineage>
        <taxon>Bacteria</taxon>
        <taxon>Bacillati</taxon>
        <taxon>Actinomycetota</taxon>
        <taxon>Actinomycetes</taxon>
        <taxon>Micrococcales</taxon>
        <taxon>Microbacteriaceae</taxon>
        <taxon>Amnibacterium</taxon>
    </lineage>
</organism>
<keyword evidence="1" id="KW-1133">Transmembrane helix</keyword>
<protein>
    <recommendedName>
        <fullName evidence="4">Phospholipase D-like protein</fullName>
    </recommendedName>
</protein>
<evidence type="ECO:0008006" key="4">
    <source>
        <dbReference type="Google" id="ProtNLM"/>
    </source>
</evidence>
<reference evidence="2 3" key="1">
    <citation type="submission" date="2019-03" db="EMBL/GenBank/DDBJ databases">
        <title>Genomic Encyclopedia of Archaeal and Bacterial Type Strains, Phase II (KMG-II): from individual species to whole genera.</title>
        <authorList>
            <person name="Goeker M."/>
        </authorList>
    </citation>
    <scope>NUCLEOTIDE SEQUENCE [LARGE SCALE GENOMIC DNA]</scope>
    <source>
        <strain evidence="2 3">DSM 24782</strain>
    </source>
</reference>
<dbReference type="RefSeq" id="WP_133766029.1">
    <property type="nucleotide sequence ID" value="NZ_BAAARP010000002.1"/>
</dbReference>
<dbReference type="EMBL" id="SOAM01000002">
    <property type="protein sequence ID" value="TDS76881.1"/>
    <property type="molecule type" value="Genomic_DNA"/>
</dbReference>
<comment type="caution">
    <text evidence="2">The sequence shown here is derived from an EMBL/GenBank/DDBJ whole genome shotgun (WGS) entry which is preliminary data.</text>
</comment>
<feature type="transmembrane region" description="Helical" evidence="1">
    <location>
        <begin position="49"/>
        <end position="69"/>
    </location>
</feature>
<evidence type="ECO:0000256" key="1">
    <source>
        <dbReference type="SAM" id="Phobius"/>
    </source>
</evidence>
<keyword evidence="1" id="KW-0472">Membrane</keyword>
<evidence type="ECO:0000313" key="3">
    <source>
        <dbReference type="Proteomes" id="UP000295344"/>
    </source>
</evidence>